<dbReference type="GO" id="GO:0006457">
    <property type="term" value="P:protein folding"/>
    <property type="evidence" value="ECO:0007669"/>
    <property type="project" value="InterPro"/>
</dbReference>
<dbReference type="GO" id="GO:0051082">
    <property type="term" value="F:unfolded protein binding"/>
    <property type="evidence" value="ECO:0007669"/>
    <property type="project" value="InterPro"/>
</dbReference>
<protein>
    <submittedName>
        <fullName evidence="4">Prefoldin subunit</fullName>
    </submittedName>
</protein>
<dbReference type="PANTHER" id="PTHR21431">
    <property type="entry name" value="PREFOLDIN SUBUNIT 6"/>
    <property type="match status" value="1"/>
</dbReference>
<organism evidence="4 5">
    <name type="scientific">Carpediemonas membranifera</name>
    <dbReference type="NCBI Taxonomy" id="201153"/>
    <lineage>
        <taxon>Eukaryota</taxon>
        <taxon>Metamonada</taxon>
        <taxon>Carpediemonas-like organisms</taxon>
        <taxon>Carpediemonas</taxon>
    </lineage>
</organism>
<keyword evidence="3" id="KW-0175">Coiled coil</keyword>
<dbReference type="EMBL" id="JAHDYR010000019">
    <property type="protein sequence ID" value="KAG9393988.1"/>
    <property type="molecule type" value="Genomic_DNA"/>
</dbReference>
<dbReference type="OrthoDB" id="248120at2759"/>
<dbReference type="GO" id="GO:0016272">
    <property type="term" value="C:prefoldin complex"/>
    <property type="evidence" value="ECO:0007669"/>
    <property type="project" value="InterPro"/>
</dbReference>
<sequence>MSSATGERFQKAHEKLQSIEASFTKLATDRETLIAQFNENKLVKSELAKMAEDAVIYKRTGSVLATTSVEEARSDVNSRIERIETSLDSVQEKITKTEQELKAQREAVLAARQEFDKEKARREARTQ</sequence>
<gene>
    <name evidence="4" type="ORF">J8273_4588</name>
</gene>
<evidence type="ECO:0000313" key="4">
    <source>
        <dbReference type="EMBL" id="KAG9393988.1"/>
    </source>
</evidence>
<accession>A0A8J6ATU7</accession>
<dbReference type="GO" id="GO:0005737">
    <property type="term" value="C:cytoplasm"/>
    <property type="evidence" value="ECO:0007669"/>
    <property type="project" value="TreeGrafter"/>
</dbReference>
<evidence type="ECO:0000256" key="1">
    <source>
        <dbReference type="ARBA" id="ARBA00008045"/>
    </source>
</evidence>
<dbReference type="CDD" id="cd23161">
    <property type="entry name" value="Prefoldin_6"/>
    <property type="match status" value="1"/>
</dbReference>
<reference evidence="4" key="1">
    <citation type="submission" date="2021-05" db="EMBL/GenBank/DDBJ databases">
        <title>A free-living protist that lacks canonical eukaryotic 1 DNA replication and segregation systems.</title>
        <authorList>
            <person name="Salas-Leiva D.E."/>
            <person name="Tromer E.C."/>
            <person name="Curtis B.A."/>
            <person name="Jerlstrom-Hultqvist J."/>
            <person name="Kolisko M."/>
            <person name="Yi Z."/>
            <person name="Salas-Leiva J.S."/>
            <person name="Gallot-Lavallee L."/>
            <person name="Kops G.J.P.L."/>
            <person name="Archibald J.M."/>
            <person name="Simpson A.G.B."/>
            <person name="Roger A.J."/>
        </authorList>
    </citation>
    <scope>NUCLEOTIDE SEQUENCE</scope>
    <source>
        <strain evidence="4">BICM</strain>
    </source>
</reference>
<keyword evidence="2" id="KW-0143">Chaperone</keyword>
<dbReference type="InterPro" id="IPR002777">
    <property type="entry name" value="PFD_beta-like"/>
</dbReference>
<evidence type="ECO:0000256" key="3">
    <source>
        <dbReference type="SAM" id="Coils"/>
    </source>
</evidence>
<dbReference type="AlphaFoldDB" id="A0A8J6ATU7"/>
<evidence type="ECO:0000313" key="5">
    <source>
        <dbReference type="Proteomes" id="UP000717585"/>
    </source>
</evidence>
<dbReference type="GO" id="GO:0051087">
    <property type="term" value="F:protein-folding chaperone binding"/>
    <property type="evidence" value="ECO:0007669"/>
    <property type="project" value="TreeGrafter"/>
</dbReference>
<keyword evidence="5" id="KW-1185">Reference proteome</keyword>
<feature type="coiled-coil region" evidence="3">
    <location>
        <begin position="73"/>
        <end position="114"/>
    </location>
</feature>
<dbReference type="Proteomes" id="UP000717585">
    <property type="component" value="Unassembled WGS sequence"/>
</dbReference>
<proteinExistence type="inferred from homology"/>
<evidence type="ECO:0000256" key="2">
    <source>
        <dbReference type="ARBA" id="ARBA00023186"/>
    </source>
</evidence>
<dbReference type="InterPro" id="IPR009053">
    <property type="entry name" value="Prefoldin"/>
</dbReference>
<comment type="similarity">
    <text evidence="1">Belongs to the prefoldin subunit beta family.</text>
</comment>
<dbReference type="Gene3D" id="1.10.287.370">
    <property type="match status" value="1"/>
</dbReference>
<dbReference type="PANTHER" id="PTHR21431:SF0">
    <property type="entry name" value="PREFOLDIN SUBUNIT 6"/>
    <property type="match status" value="1"/>
</dbReference>
<name>A0A8J6ATU7_9EUKA</name>
<dbReference type="Pfam" id="PF01920">
    <property type="entry name" value="Prefoldin_2"/>
    <property type="match status" value="1"/>
</dbReference>
<dbReference type="GO" id="GO:0051131">
    <property type="term" value="P:chaperone-mediated protein complex assembly"/>
    <property type="evidence" value="ECO:0007669"/>
    <property type="project" value="TreeGrafter"/>
</dbReference>
<comment type="caution">
    <text evidence="4">The sequence shown here is derived from an EMBL/GenBank/DDBJ whole genome shotgun (WGS) entry which is preliminary data.</text>
</comment>
<dbReference type="SUPFAM" id="SSF46579">
    <property type="entry name" value="Prefoldin"/>
    <property type="match status" value="1"/>
</dbReference>